<evidence type="ECO:0000256" key="3">
    <source>
        <dbReference type="ARBA" id="ARBA00022729"/>
    </source>
</evidence>
<comment type="similarity">
    <text evidence="2 4">Belongs to the bacterial solute-binding protein 3 family.</text>
</comment>
<accession>A0A3G9J574</accession>
<dbReference type="KEGG" id="nbe:Back2_24360"/>
<dbReference type="SMART" id="SM00062">
    <property type="entry name" value="PBPb"/>
    <property type="match status" value="1"/>
</dbReference>
<dbReference type="InterPro" id="IPR018313">
    <property type="entry name" value="SBP_3_CS"/>
</dbReference>
<dbReference type="PANTHER" id="PTHR35936">
    <property type="entry name" value="MEMBRANE-BOUND LYTIC MUREIN TRANSGLYCOSYLASE F"/>
    <property type="match status" value="1"/>
</dbReference>
<dbReference type="Proteomes" id="UP000271573">
    <property type="component" value="Chromosome"/>
</dbReference>
<protein>
    <recommendedName>
        <fullName evidence="6">Solute-binding protein family 3/N-terminal domain-containing protein</fullName>
    </recommendedName>
</protein>
<comment type="subcellular location">
    <subcellularLocation>
        <location evidence="1">Cell envelope</location>
    </subcellularLocation>
</comment>
<dbReference type="PROSITE" id="PS51257">
    <property type="entry name" value="PROKAR_LIPOPROTEIN"/>
    <property type="match status" value="1"/>
</dbReference>
<dbReference type="RefSeq" id="WP_125569491.1">
    <property type="nucleotide sequence ID" value="NZ_AP019307.1"/>
</dbReference>
<dbReference type="PROSITE" id="PS01039">
    <property type="entry name" value="SBP_BACTERIAL_3"/>
    <property type="match status" value="1"/>
</dbReference>
<dbReference type="PANTHER" id="PTHR35936:SF17">
    <property type="entry name" value="ARGININE-BINDING EXTRACELLULAR PROTEIN ARTP"/>
    <property type="match status" value="1"/>
</dbReference>
<sequence length="298" mass="30329">MRRLSLAVSATAASLALAACGSNSLTNTAPSASATVTTSVDAAAAALLPPAVKAKGTLLVGMDTTYPPVDALAGDGQTAVGLDVDLFNAVAKTLGLTATYQTAKFDSIIDGVGSGKYDVGVSAFSITDARKKQAHMVSYFMAGTEWAAPVGNPKHIDVKSPCGISVAVQTGTTEALQDLPPKVAACEKLGKPLHVDHYDAQTAANAAVISGKDDAMLADSPITAYAVKQSTGKLQTIGTIYGSAHYGFVVSLPNTALANAFAAALKVMYENGTYTKVLEAWGATQGGIKSFAVDPAVQ</sequence>
<dbReference type="InterPro" id="IPR001638">
    <property type="entry name" value="Solute-binding_3/MltF_N"/>
</dbReference>
<feature type="chain" id="PRO_5039686165" description="Solute-binding protein family 3/N-terminal domain-containing protein" evidence="5">
    <location>
        <begin position="19"/>
        <end position="298"/>
    </location>
</feature>
<dbReference type="SUPFAM" id="SSF53850">
    <property type="entry name" value="Periplasmic binding protein-like II"/>
    <property type="match status" value="1"/>
</dbReference>
<reference evidence="7 8" key="1">
    <citation type="submission" date="2018-11" db="EMBL/GenBank/DDBJ databases">
        <title>Complete genome sequence of Nocardioides baekrokdamisoli strain KCTC 39748.</title>
        <authorList>
            <person name="Kang S.W."/>
            <person name="Lee K.C."/>
            <person name="Kim K.K."/>
            <person name="Kim J.S."/>
            <person name="Kim D.S."/>
            <person name="Ko S.H."/>
            <person name="Yang S.H."/>
            <person name="Shin Y.K."/>
            <person name="Lee J.S."/>
        </authorList>
    </citation>
    <scope>NUCLEOTIDE SEQUENCE [LARGE SCALE GENOMIC DNA]</scope>
    <source>
        <strain evidence="7 8">KCTC 39748</strain>
    </source>
</reference>
<feature type="domain" description="Solute-binding protein family 3/N-terminal" evidence="6">
    <location>
        <begin position="57"/>
        <end position="285"/>
    </location>
</feature>
<evidence type="ECO:0000313" key="8">
    <source>
        <dbReference type="Proteomes" id="UP000271573"/>
    </source>
</evidence>
<evidence type="ECO:0000256" key="2">
    <source>
        <dbReference type="ARBA" id="ARBA00010333"/>
    </source>
</evidence>
<gene>
    <name evidence="7" type="ORF">Back2_24360</name>
</gene>
<dbReference type="Pfam" id="PF00497">
    <property type="entry name" value="SBP_bac_3"/>
    <property type="match status" value="1"/>
</dbReference>
<evidence type="ECO:0000256" key="5">
    <source>
        <dbReference type="SAM" id="SignalP"/>
    </source>
</evidence>
<evidence type="ECO:0000259" key="6">
    <source>
        <dbReference type="SMART" id="SM00062"/>
    </source>
</evidence>
<dbReference type="OrthoDB" id="9762169at2"/>
<evidence type="ECO:0000313" key="7">
    <source>
        <dbReference type="EMBL" id="BBH18149.1"/>
    </source>
</evidence>
<proteinExistence type="inferred from homology"/>
<dbReference type="GO" id="GO:0030313">
    <property type="term" value="C:cell envelope"/>
    <property type="evidence" value="ECO:0007669"/>
    <property type="project" value="UniProtKB-SubCell"/>
</dbReference>
<feature type="signal peptide" evidence="5">
    <location>
        <begin position="1"/>
        <end position="18"/>
    </location>
</feature>
<evidence type="ECO:0000256" key="4">
    <source>
        <dbReference type="RuleBase" id="RU003744"/>
    </source>
</evidence>
<dbReference type="Gene3D" id="3.40.190.10">
    <property type="entry name" value="Periplasmic binding protein-like II"/>
    <property type="match status" value="2"/>
</dbReference>
<dbReference type="AlphaFoldDB" id="A0A3G9J574"/>
<keyword evidence="3 5" id="KW-0732">Signal</keyword>
<evidence type="ECO:0000256" key="1">
    <source>
        <dbReference type="ARBA" id="ARBA00004196"/>
    </source>
</evidence>
<keyword evidence="8" id="KW-1185">Reference proteome</keyword>
<name>A0A3G9J574_9ACTN</name>
<dbReference type="EMBL" id="AP019307">
    <property type="protein sequence ID" value="BBH18149.1"/>
    <property type="molecule type" value="Genomic_DNA"/>
</dbReference>
<organism evidence="7 8">
    <name type="scientific">Nocardioides baekrokdamisoli</name>
    <dbReference type="NCBI Taxonomy" id="1804624"/>
    <lineage>
        <taxon>Bacteria</taxon>
        <taxon>Bacillati</taxon>
        <taxon>Actinomycetota</taxon>
        <taxon>Actinomycetes</taxon>
        <taxon>Propionibacteriales</taxon>
        <taxon>Nocardioidaceae</taxon>
        <taxon>Nocardioides</taxon>
    </lineage>
</organism>